<dbReference type="AlphaFoldDB" id="A0A8T3BAQ6"/>
<dbReference type="Proteomes" id="UP000829196">
    <property type="component" value="Unassembled WGS sequence"/>
</dbReference>
<reference evidence="2" key="1">
    <citation type="journal article" date="2022" name="Front. Genet.">
        <title>Chromosome-Scale Assembly of the Dendrobium nobile Genome Provides Insights Into the Molecular Mechanism of the Biosynthesis of the Medicinal Active Ingredient of Dendrobium.</title>
        <authorList>
            <person name="Xu Q."/>
            <person name="Niu S.-C."/>
            <person name="Li K.-L."/>
            <person name="Zheng P.-J."/>
            <person name="Zhang X.-J."/>
            <person name="Jia Y."/>
            <person name="Liu Y."/>
            <person name="Niu Y.-X."/>
            <person name="Yu L.-H."/>
            <person name="Chen D.-F."/>
            <person name="Zhang G.-Q."/>
        </authorList>
    </citation>
    <scope>NUCLEOTIDE SEQUENCE</scope>
    <source>
        <tissue evidence="2">Leaf</tissue>
    </source>
</reference>
<organism evidence="2 3">
    <name type="scientific">Dendrobium nobile</name>
    <name type="common">Orchid</name>
    <dbReference type="NCBI Taxonomy" id="94219"/>
    <lineage>
        <taxon>Eukaryota</taxon>
        <taxon>Viridiplantae</taxon>
        <taxon>Streptophyta</taxon>
        <taxon>Embryophyta</taxon>
        <taxon>Tracheophyta</taxon>
        <taxon>Spermatophyta</taxon>
        <taxon>Magnoliopsida</taxon>
        <taxon>Liliopsida</taxon>
        <taxon>Asparagales</taxon>
        <taxon>Orchidaceae</taxon>
        <taxon>Epidendroideae</taxon>
        <taxon>Malaxideae</taxon>
        <taxon>Dendrobiinae</taxon>
        <taxon>Dendrobium</taxon>
    </lineage>
</organism>
<dbReference type="EMBL" id="JAGYWB010000009">
    <property type="protein sequence ID" value="KAI0510096.1"/>
    <property type="molecule type" value="Genomic_DNA"/>
</dbReference>
<evidence type="ECO:0000313" key="2">
    <source>
        <dbReference type="EMBL" id="KAI0510096.1"/>
    </source>
</evidence>
<feature type="region of interest" description="Disordered" evidence="1">
    <location>
        <begin position="1"/>
        <end position="37"/>
    </location>
</feature>
<accession>A0A8T3BAQ6</accession>
<comment type="caution">
    <text evidence="2">The sequence shown here is derived from an EMBL/GenBank/DDBJ whole genome shotgun (WGS) entry which is preliminary data.</text>
</comment>
<name>A0A8T3BAQ6_DENNO</name>
<evidence type="ECO:0000256" key="1">
    <source>
        <dbReference type="SAM" id="MobiDB-lite"/>
    </source>
</evidence>
<sequence length="149" mass="16400">MSKVEQKRRSRISHSCNLTPPAKQGKPTATAQKEDEKQTLDVSKVIQLNDFVGLLPANGVYRPGRSGIVLGRSVEFSSSFSPVLLQVIFCMHRPGRLDTSARPIGTVENIVHAIALKGDQADPFGRIVPGRCCDRPGRSVYYKADFKSF</sequence>
<proteinExistence type="predicted"/>
<keyword evidence="3" id="KW-1185">Reference proteome</keyword>
<protein>
    <submittedName>
        <fullName evidence="2">Uncharacterized protein</fullName>
    </submittedName>
</protein>
<gene>
    <name evidence="2" type="ORF">KFK09_010696</name>
</gene>
<evidence type="ECO:0000313" key="3">
    <source>
        <dbReference type="Proteomes" id="UP000829196"/>
    </source>
</evidence>